<gene>
    <name evidence="4" type="ORF">TEA_017487</name>
</gene>
<feature type="region of interest" description="Disordered" evidence="3">
    <location>
        <begin position="1"/>
        <end position="92"/>
    </location>
</feature>
<name>A0A4S4EQ21_CAMSN</name>
<evidence type="ECO:0000313" key="5">
    <source>
        <dbReference type="Proteomes" id="UP000306102"/>
    </source>
</evidence>
<dbReference type="STRING" id="542762.A0A4S4EQ21"/>
<evidence type="ECO:0000256" key="1">
    <source>
        <dbReference type="ARBA" id="ARBA00004123"/>
    </source>
</evidence>
<keyword evidence="2" id="KW-0539">Nucleus</keyword>
<dbReference type="InterPro" id="IPR051992">
    <property type="entry name" value="OxStress_Response_Reg"/>
</dbReference>
<dbReference type="GO" id="GO:0005634">
    <property type="term" value="C:nucleus"/>
    <property type="evidence" value="ECO:0007669"/>
    <property type="project" value="UniProtKB-SubCell"/>
</dbReference>
<evidence type="ECO:0000256" key="2">
    <source>
        <dbReference type="ARBA" id="ARBA00023242"/>
    </source>
</evidence>
<comment type="subcellular location">
    <subcellularLocation>
        <location evidence="1">Nucleus</location>
    </subcellularLocation>
</comment>
<dbReference type="EMBL" id="SDRB02002805">
    <property type="protein sequence ID" value="THG18848.1"/>
    <property type="molecule type" value="Genomic_DNA"/>
</dbReference>
<protein>
    <recommendedName>
        <fullName evidence="6">Oxidative stress 3</fullName>
    </recommendedName>
</protein>
<keyword evidence="5" id="KW-1185">Reference proteome</keyword>
<feature type="region of interest" description="Disordered" evidence="3">
    <location>
        <begin position="117"/>
        <end position="141"/>
    </location>
</feature>
<dbReference type="Proteomes" id="UP000306102">
    <property type="component" value="Unassembled WGS sequence"/>
</dbReference>
<evidence type="ECO:0008006" key="6">
    <source>
        <dbReference type="Google" id="ProtNLM"/>
    </source>
</evidence>
<dbReference type="PANTHER" id="PTHR33172">
    <property type="entry name" value="OS08G0516900 PROTEIN"/>
    <property type="match status" value="1"/>
</dbReference>
<dbReference type="GO" id="GO:0006950">
    <property type="term" value="P:response to stress"/>
    <property type="evidence" value="ECO:0007669"/>
    <property type="project" value="UniProtKB-ARBA"/>
</dbReference>
<sequence>MGGEDKKQMGQSPYSMYVGDVKDEDHQWEINGDQEDDAYNNGSSSSTSLGDSTASNGSSVSSSDMADDASSSSPSCSSTSSSNGPLSDLSDLMTQLPIKRGLSKFYDGKSQSFTSLSRVTSIEDLPKKESPYRRKMKASKSYGGGLDTYKLYTLPKPSISKKSSRSSLSSLSFASRRGSFVSCLRPPLIPSSAQKNLGC</sequence>
<evidence type="ECO:0000256" key="3">
    <source>
        <dbReference type="SAM" id="MobiDB-lite"/>
    </source>
</evidence>
<dbReference type="AlphaFoldDB" id="A0A4S4EQ21"/>
<feature type="compositionally biased region" description="Low complexity" evidence="3">
    <location>
        <begin position="39"/>
        <end position="91"/>
    </location>
</feature>
<reference evidence="4 5" key="1">
    <citation type="journal article" date="2018" name="Proc. Natl. Acad. Sci. U.S.A.">
        <title>Draft genome sequence of Camellia sinensis var. sinensis provides insights into the evolution of the tea genome and tea quality.</title>
        <authorList>
            <person name="Wei C."/>
            <person name="Yang H."/>
            <person name="Wang S."/>
            <person name="Zhao J."/>
            <person name="Liu C."/>
            <person name="Gao L."/>
            <person name="Xia E."/>
            <person name="Lu Y."/>
            <person name="Tai Y."/>
            <person name="She G."/>
            <person name="Sun J."/>
            <person name="Cao H."/>
            <person name="Tong W."/>
            <person name="Gao Q."/>
            <person name="Li Y."/>
            <person name="Deng W."/>
            <person name="Jiang X."/>
            <person name="Wang W."/>
            <person name="Chen Q."/>
            <person name="Zhang S."/>
            <person name="Li H."/>
            <person name="Wu J."/>
            <person name="Wang P."/>
            <person name="Li P."/>
            <person name="Shi C."/>
            <person name="Zheng F."/>
            <person name="Jian J."/>
            <person name="Huang B."/>
            <person name="Shan D."/>
            <person name="Shi M."/>
            <person name="Fang C."/>
            <person name="Yue Y."/>
            <person name="Li F."/>
            <person name="Li D."/>
            <person name="Wei S."/>
            <person name="Han B."/>
            <person name="Jiang C."/>
            <person name="Yin Y."/>
            <person name="Xia T."/>
            <person name="Zhang Z."/>
            <person name="Bennetzen J.L."/>
            <person name="Zhao S."/>
            <person name="Wan X."/>
        </authorList>
    </citation>
    <scope>NUCLEOTIDE SEQUENCE [LARGE SCALE GENOMIC DNA]</scope>
    <source>
        <strain evidence="5">cv. Shuchazao</strain>
        <tissue evidence="4">Leaf</tissue>
    </source>
</reference>
<dbReference type="PANTHER" id="PTHR33172:SF99">
    <property type="entry name" value="COLD INDUCED PROTEIN-LIKE"/>
    <property type="match status" value="1"/>
</dbReference>
<evidence type="ECO:0000313" key="4">
    <source>
        <dbReference type="EMBL" id="THG18848.1"/>
    </source>
</evidence>
<comment type="caution">
    <text evidence="4">The sequence shown here is derived from an EMBL/GenBank/DDBJ whole genome shotgun (WGS) entry which is preliminary data.</text>
</comment>
<proteinExistence type="predicted"/>
<organism evidence="4 5">
    <name type="scientific">Camellia sinensis var. sinensis</name>
    <name type="common">China tea</name>
    <dbReference type="NCBI Taxonomy" id="542762"/>
    <lineage>
        <taxon>Eukaryota</taxon>
        <taxon>Viridiplantae</taxon>
        <taxon>Streptophyta</taxon>
        <taxon>Embryophyta</taxon>
        <taxon>Tracheophyta</taxon>
        <taxon>Spermatophyta</taxon>
        <taxon>Magnoliopsida</taxon>
        <taxon>eudicotyledons</taxon>
        <taxon>Gunneridae</taxon>
        <taxon>Pentapetalae</taxon>
        <taxon>asterids</taxon>
        <taxon>Ericales</taxon>
        <taxon>Theaceae</taxon>
        <taxon>Camellia</taxon>
    </lineage>
</organism>
<accession>A0A4S4EQ21</accession>